<accession>A0A423VUS8</accession>
<gene>
    <name evidence="1" type="ORF">VPNG_09299</name>
</gene>
<dbReference type="OrthoDB" id="10364726at2759"/>
<dbReference type="InParanoid" id="A0A423VUS8"/>
<sequence>MEIAKHHSIVTSVPRIRDFQWPPRGSLEYMRTWTFEKGIATFDAYVFMRSRWLDSPALPPKSKLAHIMEYTVDYEAGHNMVNLGYIPNHRKDTHPPNKCFHCGIPWLDTRQLSPEGESSHWFVDIHDGRGWWNGKFGTLFFVDIEAWCSGQSFKRHYIEKHEDTFSR</sequence>
<dbReference type="AlphaFoldDB" id="A0A423VUS8"/>
<evidence type="ECO:0000313" key="1">
    <source>
        <dbReference type="EMBL" id="ROV94833.1"/>
    </source>
</evidence>
<dbReference type="EMBL" id="LKEB01000074">
    <property type="protein sequence ID" value="ROV94833.1"/>
    <property type="molecule type" value="Genomic_DNA"/>
</dbReference>
<name>A0A423VUS8_9PEZI</name>
<organism evidence="1 2">
    <name type="scientific">Cytospora leucostoma</name>
    <dbReference type="NCBI Taxonomy" id="1230097"/>
    <lineage>
        <taxon>Eukaryota</taxon>
        <taxon>Fungi</taxon>
        <taxon>Dikarya</taxon>
        <taxon>Ascomycota</taxon>
        <taxon>Pezizomycotina</taxon>
        <taxon>Sordariomycetes</taxon>
        <taxon>Sordariomycetidae</taxon>
        <taxon>Diaporthales</taxon>
        <taxon>Cytosporaceae</taxon>
        <taxon>Cytospora</taxon>
    </lineage>
</organism>
<proteinExistence type="predicted"/>
<evidence type="ECO:0000313" key="2">
    <source>
        <dbReference type="Proteomes" id="UP000285146"/>
    </source>
</evidence>
<reference evidence="1 2" key="1">
    <citation type="submission" date="2015-09" db="EMBL/GenBank/DDBJ databases">
        <title>Host preference determinants of Valsa canker pathogens revealed by comparative genomics.</title>
        <authorList>
            <person name="Yin Z."/>
            <person name="Huang L."/>
        </authorList>
    </citation>
    <scope>NUCLEOTIDE SEQUENCE [LARGE SCALE GENOMIC DNA]</scope>
    <source>
        <strain evidence="1 2">SXYLt</strain>
    </source>
</reference>
<keyword evidence="2" id="KW-1185">Reference proteome</keyword>
<protein>
    <submittedName>
        <fullName evidence="1">Uncharacterized protein</fullName>
    </submittedName>
</protein>
<comment type="caution">
    <text evidence="1">The sequence shown here is derived from an EMBL/GenBank/DDBJ whole genome shotgun (WGS) entry which is preliminary data.</text>
</comment>
<dbReference type="Proteomes" id="UP000285146">
    <property type="component" value="Unassembled WGS sequence"/>
</dbReference>